<proteinExistence type="predicted"/>
<dbReference type="Proteomes" id="UP000829196">
    <property type="component" value="Unassembled WGS sequence"/>
</dbReference>
<keyword evidence="2" id="KW-1185">Reference proteome</keyword>
<gene>
    <name evidence="1" type="ORF">KFK09_002150</name>
</gene>
<comment type="caution">
    <text evidence="1">The sequence shown here is derived from an EMBL/GenBank/DDBJ whole genome shotgun (WGS) entry which is preliminary data.</text>
</comment>
<dbReference type="OrthoDB" id="1146903at2759"/>
<dbReference type="AlphaFoldDB" id="A0A8T3C6S7"/>
<accession>A0A8T3C6S7</accession>
<protein>
    <submittedName>
        <fullName evidence="1">Uncharacterized protein</fullName>
    </submittedName>
</protein>
<reference evidence="1" key="1">
    <citation type="journal article" date="2022" name="Front. Genet.">
        <title>Chromosome-Scale Assembly of the Dendrobium nobile Genome Provides Insights Into the Molecular Mechanism of the Biosynthesis of the Medicinal Active Ingredient of Dendrobium.</title>
        <authorList>
            <person name="Xu Q."/>
            <person name="Niu S.-C."/>
            <person name="Li K.-L."/>
            <person name="Zheng P.-J."/>
            <person name="Zhang X.-J."/>
            <person name="Jia Y."/>
            <person name="Liu Y."/>
            <person name="Niu Y.-X."/>
            <person name="Yu L.-H."/>
            <person name="Chen D.-F."/>
            <person name="Zhang G.-Q."/>
        </authorList>
    </citation>
    <scope>NUCLEOTIDE SEQUENCE</scope>
    <source>
        <tissue evidence="1">Leaf</tissue>
    </source>
</reference>
<sequence length="140" mass="15600">MEFQSVQFLVKKIDYEANTIQVIETGLLRSNCSLPLKSLGASSVSRSRYYQLESWYWISLMNCSKQLTSLNYQLFPCLSQGDSFVYAVSGYLVTDMAPFCSLLSMMPATDTSATISSHLDLFQAIHGGFSLSQVLLHPCS</sequence>
<evidence type="ECO:0000313" key="1">
    <source>
        <dbReference type="EMBL" id="KAI0529596.1"/>
    </source>
</evidence>
<organism evidence="1 2">
    <name type="scientific">Dendrobium nobile</name>
    <name type="common">Orchid</name>
    <dbReference type="NCBI Taxonomy" id="94219"/>
    <lineage>
        <taxon>Eukaryota</taxon>
        <taxon>Viridiplantae</taxon>
        <taxon>Streptophyta</taxon>
        <taxon>Embryophyta</taxon>
        <taxon>Tracheophyta</taxon>
        <taxon>Spermatophyta</taxon>
        <taxon>Magnoliopsida</taxon>
        <taxon>Liliopsida</taxon>
        <taxon>Asparagales</taxon>
        <taxon>Orchidaceae</taxon>
        <taxon>Epidendroideae</taxon>
        <taxon>Malaxideae</taxon>
        <taxon>Dendrobiinae</taxon>
        <taxon>Dendrobium</taxon>
    </lineage>
</organism>
<dbReference type="EMBL" id="JAGYWB010000002">
    <property type="protein sequence ID" value="KAI0529596.1"/>
    <property type="molecule type" value="Genomic_DNA"/>
</dbReference>
<name>A0A8T3C6S7_DENNO</name>
<evidence type="ECO:0000313" key="2">
    <source>
        <dbReference type="Proteomes" id="UP000829196"/>
    </source>
</evidence>